<feature type="compositionally biased region" description="Low complexity" evidence="1">
    <location>
        <begin position="70"/>
        <end position="80"/>
    </location>
</feature>
<dbReference type="AlphaFoldDB" id="A0A0C2WJX4"/>
<accession>A0A0C2WJX4</accession>
<gene>
    <name evidence="2" type="ORF">M378DRAFT_468990</name>
</gene>
<proteinExistence type="predicted"/>
<sequence>MLNNDKSLHKTITVTGAPFSIPPFLQHLPLPRMLLDAMSSPSHEPVSLPSQLPSRLSGAGGGTGGGGRGTTIAGGQRRMS</sequence>
<evidence type="ECO:0000256" key="1">
    <source>
        <dbReference type="SAM" id="MobiDB-lite"/>
    </source>
</evidence>
<feature type="compositionally biased region" description="Gly residues" evidence="1">
    <location>
        <begin position="58"/>
        <end position="69"/>
    </location>
</feature>
<dbReference type="EMBL" id="KN818420">
    <property type="protein sequence ID" value="KIL56463.1"/>
    <property type="molecule type" value="Genomic_DNA"/>
</dbReference>
<dbReference type="Proteomes" id="UP000054549">
    <property type="component" value="Unassembled WGS sequence"/>
</dbReference>
<protein>
    <submittedName>
        <fullName evidence="2">Uncharacterized protein</fullName>
    </submittedName>
</protein>
<dbReference type="InParanoid" id="A0A0C2WJX4"/>
<evidence type="ECO:0000313" key="2">
    <source>
        <dbReference type="EMBL" id="KIL56463.1"/>
    </source>
</evidence>
<organism evidence="2 3">
    <name type="scientific">Amanita muscaria (strain Koide BX008)</name>
    <dbReference type="NCBI Taxonomy" id="946122"/>
    <lineage>
        <taxon>Eukaryota</taxon>
        <taxon>Fungi</taxon>
        <taxon>Dikarya</taxon>
        <taxon>Basidiomycota</taxon>
        <taxon>Agaricomycotina</taxon>
        <taxon>Agaricomycetes</taxon>
        <taxon>Agaricomycetidae</taxon>
        <taxon>Agaricales</taxon>
        <taxon>Pluteineae</taxon>
        <taxon>Amanitaceae</taxon>
        <taxon>Amanita</taxon>
    </lineage>
</organism>
<feature type="region of interest" description="Disordered" evidence="1">
    <location>
        <begin position="38"/>
        <end position="80"/>
    </location>
</feature>
<keyword evidence="3" id="KW-1185">Reference proteome</keyword>
<reference evidence="2 3" key="1">
    <citation type="submission" date="2014-04" db="EMBL/GenBank/DDBJ databases">
        <title>Evolutionary Origins and Diversification of the Mycorrhizal Mutualists.</title>
        <authorList>
            <consortium name="DOE Joint Genome Institute"/>
            <consortium name="Mycorrhizal Genomics Consortium"/>
            <person name="Kohler A."/>
            <person name="Kuo A."/>
            <person name="Nagy L.G."/>
            <person name="Floudas D."/>
            <person name="Copeland A."/>
            <person name="Barry K.W."/>
            <person name="Cichocki N."/>
            <person name="Veneault-Fourrey C."/>
            <person name="LaButti K."/>
            <person name="Lindquist E.A."/>
            <person name="Lipzen A."/>
            <person name="Lundell T."/>
            <person name="Morin E."/>
            <person name="Murat C."/>
            <person name="Riley R."/>
            <person name="Ohm R."/>
            <person name="Sun H."/>
            <person name="Tunlid A."/>
            <person name="Henrissat B."/>
            <person name="Grigoriev I.V."/>
            <person name="Hibbett D.S."/>
            <person name="Martin F."/>
        </authorList>
    </citation>
    <scope>NUCLEOTIDE SEQUENCE [LARGE SCALE GENOMIC DNA]</scope>
    <source>
        <strain evidence="2 3">Koide BX008</strain>
    </source>
</reference>
<evidence type="ECO:0000313" key="3">
    <source>
        <dbReference type="Proteomes" id="UP000054549"/>
    </source>
</evidence>
<dbReference type="HOGENOM" id="CLU_2589214_0_0_1"/>
<name>A0A0C2WJX4_AMAMK</name>